<dbReference type="GO" id="GO:0008662">
    <property type="term" value="F:1-phosphofructokinase activity"/>
    <property type="evidence" value="ECO:0007669"/>
    <property type="project" value="UniProtKB-UniRule"/>
</dbReference>
<evidence type="ECO:0000313" key="10">
    <source>
        <dbReference type="EMBL" id="RAL19314.1"/>
    </source>
</evidence>
<keyword evidence="5 8" id="KW-0067">ATP-binding</keyword>
<evidence type="ECO:0000256" key="4">
    <source>
        <dbReference type="ARBA" id="ARBA00022777"/>
    </source>
</evidence>
<evidence type="ECO:0000256" key="8">
    <source>
        <dbReference type="RuleBase" id="RU369061"/>
    </source>
</evidence>
<comment type="caution">
    <text evidence="10">The sequence shown here is derived from an EMBL/GenBank/DDBJ whole genome shotgun (WGS) entry which is preliminary data.</text>
</comment>
<dbReference type="GO" id="GO:0005829">
    <property type="term" value="C:cytosol"/>
    <property type="evidence" value="ECO:0007669"/>
    <property type="project" value="TreeGrafter"/>
</dbReference>
<dbReference type="SUPFAM" id="SSF53613">
    <property type="entry name" value="Ribokinase-like"/>
    <property type="match status" value="1"/>
</dbReference>
<dbReference type="CDD" id="cd01164">
    <property type="entry name" value="FruK_PfkB_like"/>
    <property type="match status" value="1"/>
</dbReference>
<dbReference type="PROSITE" id="PS00584">
    <property type="entry name" value="PFKB_KINASES_2"/>
    <property type="match status" value="1"/>
</dbReference>
<dbReference type="InterPro" id="IPR011611">
    <property type="entry name" value="PfkB_dom"/>
</dbReference>
<dbReference type="PANTHER" id="PTHR46566:SF5">
    <property type="entry name" value="1-PHOSPHOFRUCTOKINASE"/>
    <property type="match status" value="1"/>
</dbReference>
<keyword evidence="2 7" id="KW-0808">Transferase</keyword>
<dbReference type="Proteomes" id="UP000248689">
    <property type="component" value="Unassembled WGS sequence"/>
</dbReference>
<dbReference type="InterPro" id="IPR017583">
    <property type="entry name" value="Tagatose/fructose_Pkinase"/>
</dbReference>
<keyword evidence="11" id="KW-1185">Reference proteome</keyword>
<evidence type="ECO:0000259" key="9">
    <source>
        <dbReference type="Pfam" id="PF00294"/>
    </source>
</evidence>
<dbReference type="PROSITE" id="PS00583">
    <property type="entry name" value="PFKB_KINASES_1"/>
    <property type="match status" value="1"/>
</dbReference>
<dbReference type="Pfam" id="PF00294">
    <property type="entry name" value="PfkB"/>
    <property type="match status" value="1"/>
</dbReference>
<dbReference type="Gene3D" id="3.40.1190.20">
    <property type="match status" value="1"/>
</dbReference>
<keyword evidence="4 8" id="KW-0418">Kinase</keyword>
<dbReference type="EMBL" id="PTPX01000007">
    <property type="protein sequence ID" value="RAL19314.1"/>
    <property type="molecule type" value="Genomic_DNA"/>
</dbReference>
<keyword evidence="3 8" id="KW-0547">Nucleotide-binding</keyword>
<feature type="domain" description="Carbohydrate kinase PfkB" evidence="9">
    <location>
        <begin position="17"/>
        <end position="297"/>
    </location>
</feature>
<dbReference type="NCBIfam" id="TIGR03828">
    <property type="entry name" value="pfkB"/>
    <property type="match status" value="1"/>
</dbReference>
<dbReference type="InterPro" id="IPR002173">
    <property type="entry name" value="Carboh/pur_kinase_PfkB_CS"/>
</dbReference>
<gene>
    <name evidence="10" type="ORF">C5N92_04120</name>
</gene>
<dbReference type="AlphaFoldDB" id="A0A328C457"/>
<sequence>MAQQLRIATVTLNPAFDLVGRLKRIEIGEVNTVETLGLYPAGKGINVAKVLADLGTDLTVTGFLGEENQGDFVQSFQSNGLTDQFYRIAGKTRINVKITETEADVTDLNFLGFEIQPNDWQKFTALSQQWHEQFDLVAVCGSLPRGVTAEQFADWLKSLHSQGLKVVLDTSNQALTAGLKANPWLVKPNRRELEVWANRPLESLEAVITAAQELRSQGIENVIISMGEKGSVWINNEGVLQAQPPRCENVVSTVGAGDSMVAGLIYGVAQGWDKAKTLAFASATSALAVSQSNVGVSDKAALEAILAKVELTHLAF</sequence>
<evidence type="ECO:0000256" key="7">
    <source>
        <dbReference type="PIRNR" id="PIRNR000535"/>
    </source>
</evidence>
<evidence type="ECO:0000256" key="3">
    <source>
        <dbReference type="ARBA" id="ARBA00022741"/>
    </source>
</evidence>
<reference evidence="11" key="1">
    <citation type="submission" date="2018-02" db="EMBL/GenBank/DDBJ databases">
        <title>Glaesserella australis sp. nov., isolated from the lungs of pigs.</title>
        <authorList>
            <person name="Turni C."/>
            <person name="Christensen H."/>
        </authorList>
    </citation>
    <scope>NUCLEOTIDE SEQUENCE [LARGE SCALE GENOMIC DNA]</scope>
    <source>
        <strain evidence="11">HS4635</strain>
    </source>
</reference>
<dbReference type="FunFam" id="3.40.1190.20:FF:000001">
    <property type="entry name" value="Phosphofructokinase"/>
    <property type="match status" value="1"/>
</dbReference>
<organism evidence="10 11">
    <name type="scientific">Glaesserella australis</name>
    <dbReference type="NCBI Taxonomy" id="2094024"/>
    <lineage>
        <taxon>Bacteria</taxon>
        <taxon>Pseudomonadati</taxon>
        <taxon>Pseudomonadota</taxon>
        <taxon>Gammaproteobacteria</taxon>
        <taxon>Pasteurellales</taxon>
        <taxon>Pasteurellaceae</taxon>
        <taxon>Glaesserella</taxon>
    </lineage>
</organism>
<protein>
    <recommendedName>
        <fullName evidence="7">Phosphofructokinase</fullName>
    </recommendedName>
</protein>
<proteinExistence type="inferred from homology"/>
<evidence type="ECO:0000256" key="1">
    <source>
        <dbReference type="ARBA" id="ARBA00010688"/>
    </source>
</evidence>
<dbReference type="InterPro" id="IPR029056">
    <property type="entry name" value="Ribokinase-like"/>
</dbReference>
<dbReference type="PIRSF" id="PIRSF000535">
    <property type="entry name" value="1PFK/6PFK/LacC"/>
    <property type="match status" value="1"/>
</dbReference>
<dbReference type="NCBIfam" id="NF007068">
    <property type="entry name" value="PRK09513.1"/>
    <property type="match status" value="1"/>
</dbReference>
<name>A0A328C457_9PAST</name>
<dbReference type="OrthoDB" id="9801219at2"/>
<evidence type="ECO:0000313" key="11">
    <source>
        <dbReference type="Proteomes" id="UP000248689"/>
    </source>
</evidence>
<evidence type="ECO:0000256" key="2">
    <source>
        <dbReference type="ARBA" id="ARBA00022679"/>
    </source>
</evidence>
<accession>A0A328C457</accession>
<dbReference type="GO" id="GO:0016052">
    <property type="term" value="P:carbohydrate catabolic process"/>
    <property type="evidence" value="ECO:0007669"/>
    <property type="project" value="UniProtKB-ARBA"/>
</dbReference>
<dbReference type="GO" id="GO:0044281">
    <property type="term" value="P:small molecule metabolic process"/>
    <property type="evidence" value="ECO:0007669"/>
    <property type="project" value="UniProtKB-ARBA"/>
</dbReference>
<dbReference type="InterPro" id="IPR022463">
    <property type="entry name" value="1-PFruKinase"/>
</dbReference>
<dbReference type="PANTHER" id="PTHR46566">
    <property type="entry name" value="1-PHOSPHOFRUCTOKINASE-RELATED"/>
    <property type="match status" value="1"/>
</dbReference>
<evidence type="ECO:0000256" key="5">
    <source>
        <dbReference type="ARBA" id="ARBA00022840"/>
    </source>
</evidence>
<comment type="catalytic activity">
    <reaction evidence="6 8">
        <text>beta-D-fructose 1-phosphate + ATP = beta-D-fructose 1,6-bisphosphate + ADP + H(+)</text>
        <dbReference type="Rhea" id="RHEA:14213"/>
        <dbReference type="ChEBI" id="CHEBI:15378"/>
        <dbReference type="ChEBI" id="CHEBI:30616"/>
        <dbReference type="ChEBI" id="CHEBI:32966"/>
        <dbReference type="ChEBI" id="CHEBI:138881"/>
        <dbReference type="ChEBI" id="CHEBI:456216"/>
        <dbReference type="EC" id="2.7.1.56"/>
    </reaction>
</comment>
<comment type="similarity">
    <text evidence="1 7 8">Belongs to the carbohydrate kinase PfkB family.</text>
</comment>
<comment type="function">
    <text evidence="8">Catalyzes the ATP-dependent phosphorylation of fructose-l-phosphate to fructose-l,6-bisphosphate.</text>
</comment>
<dbReference type="GO" id="GO:0005524">
    <property type="term" value="F:ATP binding"/>
    <property type="evidence" value="ECO:0007669"/>
    <property type="project" value="UniProtKB-UniRule"/>
</dbReference>
<evidence type="ECO:0000256" key="6">
    <source>
        <dbReference type="ARBA" id="ARBA00047745"/>
    </source>
</evidence>
<dbReference type="RefSeq" id="WP_111749600.1">
    <property type="nucleotide sequence ID" value="NZ_PTPX01000007.1"/>
</dbReference>
<dbReference type="NCBIfam" id="TIGR03168">
    <property type="entry name" value="1-PFK"/>
    <property type="match status" value="1"/>
</dbReference>